<protein>
    <submittedName>
        <fullName evidence="2 3">Uncharacterized protein</fullName>
    </submittedName>
</protein>
<evidence type="ECO:0000256" key="1">
    <source>
        <dbReference type="SAM" id="MobiDB-lite"/>
    </source>
</evidence>
<dbReference type="Proteomes" id="UP000000673">
    <property type="component" value="Unassembled WGS sequence"/>
</dbReference>
<organism evidence="2">
    <name type="scientific">Anopheles darlingi</name>
    <name type="common">Mosquito</name>
    <dbReference type="NCBI Taxonomy" id="43151"/>
    <lineage>
        <taxon>Eukaryota</taxon>
        <taxon>Metazoa</taxon>
        <taxon>Ecdysozoa</taxon>
        <taxon>Arthropoda</taxon>
        <taxon>Hexapoda</taxon>
        <taxon>Insecta</taxon>
        <taxon>Pterygota</taxon>
        <taxon>Neoptera</taxon>
        <taxon>Endopterygota</taxon>
        <taxon>Diptera</taxon>
        <taxon>Nematocera</taxon>
        <taxon>Culicoidea</taxon>
        <taxon>Culicidae</taxon>
        <taxon>Anophelinae</taxon>
        <taxon>Anopheles</taxon>
    </lineage>
</organism>
<reference evidence="2" key="3">
    <citation type="journal article" date="2013" name="Nucleic Acids Res.">
        <title>The genome of Anopheles darlingi, the main neotropical malaria vector.</title>
        <authorList>
            <person name="Marinotti O."/>
            <person name="Cerqueira G.C."/>
            <person name="de Almeida L.G."/>
            <person name="Ferro M.I."/>
            <person name="Loreto E.L."/>
            <person name="Zaha A."/>
            <person name="Teixeira S.M."/>
            <person name="Wespiser A.R."/>
            <person name="Almeida E Silva A."/>
            <person name="Schlindwein A.D."/>
            <person name="Pacheco A.C."/>
            <person name="Silva A.L."/>
            <person name="Graveley B.R."/>
            <person name="Walenz B.P."/>
            <person name="Lima Bde A."/>
            <person name="Ribeiro C.A."/>
            <person name="Nunes-Silva C.G."/>
            <person name="de Carvalho C.R."/>
            <person name="Soares C.M."/>
            <person name="de Menezes C.B."/>
            <person name="Matiolli C."/>
            <person name="Caffrey D."/>
            <person name="Araujo D.A."/>
            <person name="de Oliveira D.M."/>
            <person name="Golenbock D."/>
            <person name="Grisard E.C."/>
            <person name="Fantinatti-Garboggini F."/>
            <person name="de Carvalho F.M."/>
            <person name="Barcellos F.G."/>
            <person name="Prosdocimi F."/>
            <person name="May G."/>
            <person name="Azevedo Junior G.M."/>
            <person name="Guimaraes G.M."/>
            <person name="Goldman G.H."/>
            <person name="Padilha I.Q."/>
            <person name="Batista Jda S."/>
            <person name="Ferro J.A."/>
            <person name="Ribeiro J.M."/>
            <person name="Fietto J.L."/>
            <person name="Dabbas K.M."/>
            <person name="Cerdeira L."/>
            <person name="Agnez-Lima L.F."/>
            <person name="Brocchi M."/>
            <person name="de Carvalho M.O."/>
            <person name="Teixeira Mde M."/>
            <person name="Diniz Maia Mde M."/>
            <person name="Goldman M.H."/>
            <person name="Cruz Schneider M.P."/>
            <person name="Felipe M.S."/>
            <person name="Hungria M."/>
            <person name="Nicolas M.F."/>
            <person name="Pereira M."/>
            <person name="Montes M.A."/>
            <person name="Cantao M.E."/>
            <person name="Vincentz M."/>
            <person name="Rafael M.S."/>
            <person name="Silverman N."/>
            <person name="Stoco P.H."/>
            <person name="Souza R.C."/>
            <person name="Vicentini R."/>
            <person name="Gazzinelli R.T."/>
            <person name="Neves Rde O."/>
            <person name="Silva R."/>
            <person name="Astolfi-Filho S."/>
            <person name="Maciel T.E."/>
            <person name="Urmenyi T.P."/>
            <person name="Tadei W.P."/>
            <person name="Camargo E.P."/>
            <person name="de Vasconcelos A.T."/>
        </authorList>
    </citation>
    <scope>NUCLEOTIDE SEQUENCE</scope>
</reference>
<dbReference type="HOGENOM" id="CLU_2401453_0_0_1"/>
<accession>W5JMX6</accession>
<sequence length="93" mass="10289">MSHSPRGMSHQPGETVVAIQHDYSAGHQQVILKHEAVLKSVTSSGKRCSAYREPPELKTANSKTPENRKEIGSETEQPKEFSGVFQNKTSLEI</sequence>
<keyword evidence="4" id="KW-1185">Reference proteome</keyword>
<evidence type="ECO:0000313" key="4">
    <source>
        <dbReference type="Proteomes" id="UP000000673"/>
    </source>
</evidence>
<evidence type="ECO:0000313" key="3">
    <source>
        <dbReference type="EnsemblMetazoa" id="ADAC004149-PA"/>
    </source>
</evidence>
<gene>
    <name evidence="2" type="ORF">AND_004149</name>
</gene>
<reference evidence="2" key="2">
    <citation type="submission" date="2010-05" db="EMBL/GenBank/DDBJ databases">
        <authorList>
            <person name="Almeida L.G."/>
            <person name="Nicolas M.F."/>
            <person name="Souza R.C."/>
            <person name="Vasconcelos A.T.R."/>
        </authorList>
    </citation>
    <scope>NUCLEOTIDE SEQUENCE</scope>
</reference>
<dbReference type="EnsemblMetazoa" id="ADAC004149-RA">
    <property type="protein sequence ID" value="ADAC004149-PA"/>
    <property type="gene ID" value="ADAC004149"/>
</dbReference>
<dbReference type="VEuPathDB" id="VectorBase:ADAC004149"/>
<reference evidence="3" key="4">
    <citation type="submission" date="2015-06" db="UniProtKB">
        <authorList>
            <consortium name="EnsemblMetazoa"/>
        </authorList>
    </citation>
    <scope>IDENTIFICATION</scope>
</reference>
<feature type="region of interest" description="Disordered" evidence="1">
    <location>
        <begin position="44"/>
        <end position="93"/>
    </location>
</feature>
<proteinExistence type="predicted"/>
<name>W5JMX6_ANODA</name>
<feature type="compositionally biased region" description="Basic and acidic residues" evidence="1">
    <location>
        <begin position="65"/>
        <end position="79"/>
    </location>
</feature>
<feature type="compositionally biased region" description="Polar residues" evidence="1">
    <location>
        <begin position="84"/>
        <end position="93"/>
    </location>
</feature>
<evidence type="ECO:0000313" key="2">
    <source>
        <dbReference type="EMBL" id="ETN64124.1"/>
    </source>
</evidence>
<dbReference type="EMBL" id="ADMH02001096">
    <property type="protein sequence ID" value="ETN64124.1"/>
    <property type="molecule type" value="Genomic_DNA"/>
</dbReference>
<reference evidence="2 4" key="1">
    <citation type="journal article" date="2010" name="BMC Genomics">
        <title>Combination of measures distinguishes pre-miRNAs from other stem-loops in the genome of the newly sequenced Anopheles darlingi.</title>
        <authorList>
            <person name="Mendes N.D."/>
            <person name="Freitas A.T."/>
            <person name="Vasconcelos A.T."/>
            <person name="Sagot M.F."/>
        </authorList>
    </citation>
    <scope>NUCLEOTIDE SEQUENCE</scope>
</reference>
<dbReference type="AlphaFoldDB" id="W5JMX6"/>